<dbReference type="Gene3D" id="3.40.50.2020">
    <property type="match status" value="1"/>
</dbReference>
<dbReference type="AlphaFoldDB" id="A0A1E2UP72"/>
<dbReference type="PANTHER" id="PTHR47505">
    <property type="entry name" value="DNA UTILIZATION PROTEIN YHGH"/>
    <property type="match status" value="1"/>
</dbReference>
<name>A0A1E2UP72_9GAMM</name>
<evidence type="ECO:0000313" key="5">
    <source>
        <dbReference type="Proteomes" id="UP000094849"/>
    </source>
</evidence>
<accession>A0A1E2UP72</accession>
<evidence type="ECO:0008006" key="6">
    <source>
        <dbReference type="Google" id="ProtNLM"/>
    </source>
</evidence>
<dbReference type="CDD" id="cd06223">
    <property type="entry name" value="PRTases_typeI"/>
    <property type="match status" value="1"/>
</dbReference>
<evidence type="ECO:0000313" key="4">
    <source>
        <dbReference type="EMBL" id="ODB96509.1"/>
    </source>
</evidence>
<gene>
    <name evidence="4" type="ORF">A3196_06895</name>
</gene>
<feature type="domain" description="Phosphoribosyltransferase" evidence="2">
    <location>
        <begin position="140"/>
        <end position="234"/>
    </location>
</feature>
<dbReference type="InterPro" id="IPR029057">
    <property type="entry name" value="PRTase-like"/>
</dbReference>
<dbReference type="Proteomes" id="UP000094849">
    <property type="component" value="Unassembled WGS sequence"/>
</dbReference>
<proteinExistence type="inferred from homology"/>
<dbReference type="STRING" id="1818881.A3196_06895"/>
<evidence type="ECO:0000259" key="2">
    <source>
        <dbReference type="Pfam" id="PF00156"/>
    </source>
</evidence>
<comment type="similarity">
    <text evidence="1">Belongs to the ComF/GntX family.</text>
</comment>
<dbReference type="Pfam" id="PF00156">
    <property type="entry name" value="Pribosyltran"/>
    <property type="match status" value="1"/>
</dbReference>
<evidence type="ECO:0000256" key="1">
    <source>
        <dbReference type="ARBA" id="ARBA00008007"/>
    </source>
</evidence>
<dbReference type="InterPro" id="IPR044005">
    <property type="entry name" value="DZR_2"/>
</dbReference>
<protein>
    <recommendedName>
        <fullName evidence="6">Phosphoribosyltransferase</fullName>
    </recommendedName>
</protein>
<evidence type="ECO:0000259" key="3">
    <source>
        <dbReference type="Pfam" id="PF18912"/>
    </source>
</evidence>
<organism evidence="4 5">
    <name type="scientific">Candidatus Thiodiazotropha endoloripes</name>
    <dbReference type="NCBI Taxonomy" id="1818881"/>
    <lineage>
        <taxon>Bacteria</taxon>
        <taxon>Pseudomonadati</taxon>
        <taxon>Pseudomonadota</taxon>
        <taxon>Gammaproteobacteria</taxon>
        <taxon>Chromatiales</taxon>
        <taxon>Sedimenticolaceae</taxon>
        <taxon>Candidatus Thiodiazotropha</taxon>
    </lineage>
</organism>
<feature type="domain" description="Double zinc ribbon" evidence="3">
    <location>
        <begin position="13"/>
        <end position="71"/>
    </location>
</feature>
<dbReference type="SUPFAM" id="SSF53271">
    <property type="entry name" value="PRTase-like"/>
    <property type="match status" value="1"/>
</dbReference>
<dbReference type="Pfam" id="PF18912">
    <property type="entry name" value="DZR_2"/>
    <property type="match status" value="1"/>
</dbReference>
<dbReference type="InterPro" id="IPR000836">
    <property type="entry name" value="PRTase_dom"/>
</dbReference>
<keyword evidence="5" id="KW-1185">Reference proteome</keyword>
<dbReference type="EMBL" id="LVJZ01000003">
    <property type="protein sequence ID" value="ODB96509.1"/>
    <property type="molecule type" value="Genomic_DNA"/>
</dbReference>
<sequence>MDGAMKSDWLELLLKHIYPQNCLLCGAEADHRTRFCDPCYQSLPFNRHACPRCALPLPPDAPAETRCGACLKSELPYVSCHTALRYEAPSNHLIAQLKFRHQLHLTIPLARLIIDRLGEVQDPPDLLLPVPLHRQRMRERGFNQAQELARVVAKHYRIPLEDRLVKRSRNTNAQSDLNERLRRNNLRHAFRVYGRLQGSRVAILDDVITTGSTINEMSKTLKRHGAAEITVWAVARSTIER</sequence>
<dbReference type="PANTHER" id="PTHR47505:SF1">
    <property type="entry name" value="DNA UTILIZATION PROTEIN YHGH"/>
    <property type="match status" value="1"/>
</dbReference>
<dbReference type="InterPro" id="IPR051910">
    <property type="entry name" value="ComF/GntX_DNA_util-trans"/>
</dbReference>
<comment type="caution">
    <text evidence="4">The sequence shown here is derived from an EMBL/GenBank/DDBJ whole genome shotgun (WGS) entry which is preliminary data.</text>
</comment>
<reference evidence="4 5" key="1">
    <citation type="submission" date="2016-03" db="EMBL/GenBank/DDBJ databases">
        <title>Chemosynthetic sulphur-oxidizing symbionts of marine invertebrate animals are capable of nitrogen fixation.</title>
        <authorList>
            <person name="Petersen J.M."/>
            <person name="Kemper A."/>
            <person name="Gruber-Vodicka H."/>
            <person name="Cardini U."/>
            <person name="Geest Mvander."/>
            <person name="Kleiner M."/>
            <person name="Bulgheresi S."/>
            <person name="Fussmann M."/>
            <person name="Herbold C."/>
            <person name="Seah B.K.B."/>
            <person name="Antony C.Paul."/>
            <person name="Liu D."/>
            <person name="Belitz A."/>
            <person name="Weber M."/>
        </authorList>
    </citation>
    <scope>NUCLEOTIDE SEQUENCE [LARGE SCALE GENOMIC DNA]</scope>
    <source>
        <strain evidence="4">G_D</strain>
    </source>
</reference>